<protein>
    <submittedName>
        <fullName evidence="1">Uncharacterized protein</fullName>
    </submittedName>
</protein>
<dbReference type="Proteomes" id="UP000029713">
    <property type="component" value="Unassembled WGS sequence"/>
</dbReference>
<evidence type="ECO:0000313" key="1">
    <source>
        <dbReference type="EMBL" id="KGH44966.1"/>
    </source>
</evidence>
<dbReference type="RefSeq" id="WP_036339291.1">
    <property type="nucleotide sequence ID" value="NZ_JPMX01000093.1"/>
</dbReference>
<accession>A0A098Y5I8</accession>
<comment type="caution">
    <text evidence="1">The sequence shown here is derived from an EMBL/GenBank/DDBJ whole genome shotgun (WGS) entry which is preliminary data.</text>
</comment>
<keyword evidence="2" id="KW-1185">Reference proteome</keyword>
<dbReference type="EMBL" id="JPMX01000093">
    <property type="protein sequence ID" value="KGH44966.1"/>
    <property type="molecule type" value="Genomic_DNA"/>
</dbReference>
<evidence type="ECO:0000313" key="2">
    <source>
        <dbReference type="Proteomes" id="UP000029713"/>
    </source>
</evidence>
<name>A0A098Y5I8_9ACTN</name>
<gene>
    <name evidence="1" type="ORF">IN07_20405</name>
</gene>
<sequence>MPVLPIPFETPAPLTGGTAKFIAIANVLSGMSRYAVEAAGPGIAVVDAEAIRIASRPAKGPRRTLSREASRLLRIAWHTELAARVGDEFDDATLRRAAAQTLPVQAYYAVFSAARAVSAVAGSPTDTHRKVHDDFESQRVRRAAGPWAVTLAGDPEKVAQCRLAPAICTMTAYNPMELHRDPAEYLAAALRMTRRWKIESARLDWLSKNKRPNGQPYKSLPAKGRAEILARLRRTTVMDFLYELRRRTNYESVDEYGSDADDATVERFHRGLLYLADSGLLLYETQMAQYAGVQAYTDAVTEWTSSVKRMGPWSGDAVLRRLTAIRQVVK</sequence>
<dbReference type="OrthoDB" id="5175995at2"/>
<organism evidence="1 2">
    <name type="scientific">Modestobacter caceresii</name>
    <dbReference type="NCBI Taxonomy" id="1522368"/>
    <lineage>
        <taxon>Bacteria</taxon>
        <taxon>Bacillati</taxon>
        <taxon>Actinomycetota</taxon>
        <taxon>Actinomycetes</taxon>
        <taxon>Geodermatophilales</taxon>
        <taxon>Geodermatophilaceae</taxon>
        <taxon>Modestobacter</taxon>
    </lineage>
</organism>
<reference evidence="1 2" key="1">
    <citation type="submission" date="2014-07" db="EMBL/GenBank/DDBJ databases">
        <title>Biosystematic studies on Modestobacter strains isolated from extreme hyper-arid desert soil and from historic building.</title>
        <authorList>
            <person name="Bukarasam K."/>
            <person name="Bull A."/>
            <person name="Girard G."/>
            <person name="van Wezel G."/>
            <person name="Goodfellow M."/>
        </authorList>
    </citation>
    <scope>NUCLEOTIDE SEQUENCE [LARGE SCALE GENOMIC DNA]</scope>
    <source>
        <strain evidence="1 2">KNN45-2b</strain>
    </source>
</reference>
<dbReference type="AlphaFoldDB" id="A0A098Y5I8"/>
<proteinExistence type="predicted"/>